<dbReference type="InterPro" id="IPR000192">
    <property type="entry name" value="Aminotrans_V_dom"/>
</dbReference>
<dbReference type="EMBL" id="NSKE01000008">
    <property type="protein sequence ID" value="PAU93400.1"/>
    <property type="molecule type" value="Genomic_DNA"/>
</dbReference>
<evidence type="ECO:0000313" key="5">
    <source>
        <dbReference type="EMBL" id="PAU93400.1"/>
    </source>
</evidence>
<dbReference type="OrthoDB" id="5501089at2"/>
<protein>
    <recommendedName>
        <fullName evidence="4">Aminotransferase class V domain-containing protein</fullName>
    </recommendedName>
</protein>
<dbReference type="InterPro" id="IPR010111">
    <property type="entry name" value="Kynureninase"/>
</dbReference>
<dbReference type="Gene3D" id="3.90.1150.10">
    <property type="entry name" value="Aspartate Aminotransferase, domain 1"/>
    <property type="match status" value="1"/>
</dbReference>
<proteinExistence type="predicted"/>
<dbReference type="PANTHER" id="PTHR43586">
    <property type="entry name" value="CYSTEINE DESULFURASE"/>
    <property type="match status" value="1"/>
</dbReference>
<keyword evidence="6" id="KW-1185">Reference proteome</keyword>
<evidence type="ECO:0000259" key="4">
    <source>
        <dbReference type="Pfam" id="PF00266"/>
    </source>
</evidence>
<dbReference type="InterPro" id="IPR015424">
    <property type="entry name" value="PyrdxlP-dep_Trfase"/>
</dbReference>
<dbReference type="GO" id="GO:0030429">
    <property type="term" value="F:kynureninase activity"/>
    <property type="evidence" value="ECO:0007669"/>
    <property type="project" value="InterPro"/>
</dbReference>
<organism evidence="5 6">
    <name type="scientific">Fodinibius salipaludis</name>
    <dbReference type="NCBI Taxonomy" id="2032627"/>
    <lineage>
        <taxon>Bacteria</taxon>
        <taxon>Pseudomonadati</taxon>
        <taxon>Balneolota</taxon>
        <taxon>Balneolia</taxon>
        <taxon>Balneolales</taxon>
        <taxon>Balneolaceae</taxon>
        <taxon>Fodinibius</taxon>
    </lineage>
</organism>
<comment type="caution">
    <text evidence="5">The sequence shown here is derived from an EMBL/GenBank/DDBJ whole genome shotgun (WGS) entry which is preliminary data.</text>
</comment>
<dbReference type="InterPro" id="IPR015422">
    <property type="entry name" value="PyrdxlP-dep_Trfase_small"/>
</dbReference>
<keyword evidence="3" id="KW-0663">Pyridoxal phosphate</keyword>
<sequence>MSHDIDQLANKLAPHYSHFDVSNRLLFTGHSHQAWPDVAKEGLQESFDVAASDVDNKWETAFEEVEMLRNYLRNFYDDPDGMYCLGQNTHQLLVSWLSSFDLQNKPKIITTDSEFHSMSRQLKRLKEEGLEIVTVDGHADDIVKQIENQIDDRVSAVMLSRVYFNSGIINQHISEIAQLSRSNDIPLMIDDYHGTNVVPLSISDENLEDCFVLIGGYKYLQWGEGNCFLRYPENCDLRPAITGWFASFSKLDESKEKEKVSYADPNQRFASGTFDSTSQFRAAKVVQFFENMGLTPQVLYKQYQAQIKLLRDTFLDRNFDTEVIQLAHQQPVENIGGFLALQSPFARTIRAKLMEQGVFTDARGDILRFGVAPYITAQQISKAMDELENVVSKINP</sequence>
<dbReference type="GO" id="GO:0005737">
    <property type="term" value="C:cytoplasm"/>
    <property type="evidence" value="ECO:0007669"/>
    <property type="project" value="InterPro"/>
</dbReference>
<evidence type="ECO:0000256" key="2">
    <source>
        <dbReference type="ARBA" id="ARBA00022801"/>
    </source>
</evidence>
<feature type="domain" description="Aminotransferase class V" evidence="4">
    <location>
        <begin position="95"/>
        <end position="296"/>
    </location>
</feature>
<dbReference type="InterPro" id="IPR015421">
    <property type="entry name" value="PyrdxlP-dep_Trfase_major"/>
</dbReference>
<dbReference type="RefSeq" id="WP_095607012.1">
    <property type="nucleotide sequence ID" value="NZ_NSKE01000008.1"/>
</dbReference>
<keyword evidence="2" id="KW-0378">Hydrolase</keyword>
<dbReference type="GO" id="GO:0030170">
    <property type="term" value="F:pyridoxal phosphate binding"/>
    <property type="evidence" value="ECO:0007669"/>
    <property type="project" value="InterPro"/>
</dbReference>
<reference evidence="5 6" key="1">
    <citation type="submission" date="2017-08" db="EMBL/GenBank/DDBJ databases">
        <title>Aliifodinibius alkalisoli sp. nov., isolated from saline alkaline soil.</title>
        <authorList>
            <person name="Liu D."/>
            <person name="Zhang G."/>
        </authorList>
    </citation>
    <scope>NUCLEOTIDE SEQUENCE [LARGE SCALE GENOMIC DNA]</scope>
    <source>
        <strain evidence="5 6">WN023</strain>
    </source>
</reference>
<dbReference type="Pfam" id="PF22580">
    <property type="entry name" value="KYNU_C"/>
    <property type="match status" value="1"/>
</dbReference>
<dbReference type="GO" id="GO:0009435">
    <property type="term" value="P:NAD+ biosynthetic process"/>
    <property type="evidence" value="ECO:0007669"/>
    <property type="project" value="InterPro"/>
</dbReference>
<evidence type="ECO:0000256" key="1">
    <source>
        <dbReference type="ARBA" id="ARBA00022642"/>
    </source>
</evidence>
<dbReference type="Proteomes" id="UP000218831">
    <property type="component" value="Unassembled WGS sequence"/>
</dbReference>
<name>A0A2A2G8B1_9BACT</name>
<keyword evidence="1" id="KW-0662">Pyridine nucleotide biosynthesis</keyword>
<dbReference type="Gene3D" id="3.40.640.10">
    <property type="entry name" value="Type I PLP-dependent aspartate aminotransferase-like (Major domain)"/>
    <property type="match status" value="1"/>
</dbReference>
<dbReference type="SUPFAM" id="SSF53383">
    <property type="entry name" value="PLP-dependent transferases"/>
    <property type="match status" value="1"/>
</dbReference>
<accession>A0A2A2G8B1</accession>
<evidence type="ECO:0000313" key="6">
    <source>
        <dbReference type="Proteomes" id="UP000218831"/>
    </source>
</evidence>
<dbReference type="AlphaFoldDB" id="A0A2A2G8B1"/>
<dbReference type="Pfam" id="PF00266">
    <property type="entry name" value="Aminotran_5"/>
    <property type="match status" value="1"/>
</dbReference>
<evidence type="ECO:0000256" key="3">
    <source>
        <dbReference type="ARBA" id="ARBA00022898"/>
    </source>
</evidence>
<dbReference type="PANTHER" id="PTHR43586:SF8">
    <property type="entry name" value="CYSTEINE DESULFURASE 1, CHLOROPLASTIC"/>
    <property type="match status" value="1"/>
</dbReference>
<dbReference type="GO" id="GO:0006569">
    <property type="term" value="P:L-tryptophan catabolic process"/>
    <property type="evidence" value="ECO:0007669"/>
    <property type="project" value="InterPro"/>
</dbReference>
<gene>
    <name evidence="5" type="ORF">CK503_11740</name>
</gene>